<protein>
    <submittedName>
        <fullName evidence="1">Uncharacterized protein</fullName>
    </submittedName>
</protein>
<sequence length="165" mass="18844">MRVILFFLGCLLVSSTYGEENYKNIHFKNATINIPARWVANKKDDCLLISKNHINLFSYLYVCTDAATNKNSFFTKNDDGEWEAVTDGVPVLADVNITPKFTGMSAIVSCRYKDDAGYHIDQCFQAAIVLPTKIMFVFIGRGDSSLFNNYKEIYRSFKVKWHVIN</sequence>
<accession>A0A6C8H161</accession>
<name>A0A6C8H161_SALET</name>
<proteinExistence type="predicted"/>
<dbReference type="EMBL" id="AFCV01000793">
    <property type="protein sequence ID" value="EHC90454.1"/>
    <property type="molecule type" value="Genomic_DNA"/>
</dbReference>
<dbReference type="AlphaFoldDB" id="A0A6C8H161"/>
<evidence type="ECO:0000313" key="1">
    <source>
        <dbReference type="EMBL" id="EHC90454.1"/>
    </source>
</evidence>
<reference evidence="1 2" key="1">
    <citation type="journal article" date="2011" name="BMC Genomics">
        <title>Genome sequencing reveals diversification of virulence factor content and possible host adaptation in distinct subpopulations of Salmonella enterica.</title>
        <authorList>
            <person name="den Bakker H.C."/>
            <person name="Moreno Switt A.I."/>
            <person name="Govoni G."/>
            <person name="Cummings C.A."/>
            <person name="Ranieri M.L."/>
            <person name="Degoricija L."/>
            <person name="Hoelzer K."/>
            <person name="Rodriguez-Rivera L.D."/>
            <person name="Brown S."/>
            <person name="Bolchacova E."/>
            <person name="Furtado M.R."/>
            <person name="Wiedmann M."/>
        </authorList>
    </citation>
    <scope>NUCLEOTIDE SEQUENCE [LARGE SCALE GENOMIC DNA]</scope>
    <source>
        <strain evidence="1 2">R8-3404</strain>
    </source>
</reference>
<dbReference type="Proteomes" id="UP000003915">
    <property type="component" value="Unassembled WGS sequence"/>
</dbReference>
<gene>
    <name evidence="1" type="ORF">LTSEUGA_3130</name>
</gene>
<evidence type="ECO:0000313" key="2">
    <source>
        <dbReference type="Proteomes" id="UP000003915"/>
    </source>
</evidence>
<comment type="caution">
    <text evidence="1">The sequence shown here is derived from an EMBL/GenBank/DDBJ whole genome shotgun (WGS) entry which is preliminary data.</text>
</comment>
<organism evidence="1 2">
    <name type="scientific">Salmonella enterica subsp. enterica serovar Uganda str. R8-3404</name>
    <dbReference type="NCBI Taxonomy" id="913083"/>
    <lineage>
        <taxon>Bacteria</taxon>
        <taxon>Pseudomonadati</taxon>
        <taxon>Pseudomonadota</taxon>
        <taxon>Gammaproteobacteria</taxon>
        <taxon>Enterobacterales</taxon>
        <taxon>Enterobacteriaceae</taxon>
        <taxon>Salmonella</taxon>
    </lineage>
</organism>